<sequence>MAADLFTMRLADAQQRIKQTELALVLSEKMVAENLALSSRIRSARRRIVKPRGRLATIDPTTLKEFAL</sequence>
<protein>
    <submittedName>
        <fullName evidence="1">Uncharacterized protein</fullName>
    </submittedName>
</protein>
<dbReference type="Proteomes" id="UP000558284">
    <property type="component" value="Unassembled WGS sequence"/>
</dbReference>
<proteinExistence type="predicted"/>
<evidence type="ECO:0000313" key="2">
    <source>
        <dbReference type="Proteomes" id="UP000558284"/>
    </source>
</evidence>
<dbReference type="EMBL" id="JACDTY010000025">
    <property type="protein sequence ID" value="MBA1144602.1"/>
    <property type="molecule type" value="Genomic_DNA"/>
</dbReference>
<reference evidence="1 2" key="1">
    <citation type="submission" date="2020-07" db="EMBL/GenBank/DDBJ databases">
        <title>Definition of the novel symbiovar canariense within Mesorhizobium novociceri, a new species of genus Mesorhizobium nodulating Cicer canariense in the Caldera de Taburiente National Park (La Palma, Canary Islands).</title>
        <authorList>
            <person name="Leon-Barrios M."/>
            <person name="Perez-Yepez J."/>
            <person name="Flores-Felix J.D."/>
            <person name="Ramirez-Baena M.H."/>
            <person name="Pulido-Suarez L."/>
            <person name="Igual J.M."/>
            <person name="Velazquez E."/>
            <person name="Peix A."/>
        </authorList>
    </citation>
    <scope>NUCLEOTIDE SEQUENCE [LARGE SCALE GENOMIC DNA]</scope>
    <source>
        <strain evidence="1 2">CCANP35</strain>
    </source>
</reference>
<gene>
    <name evidence="1" type="ORF">H0241_30840</name>
</gene>
<keyword evidence="2" id="KW-1185">Reference proteome</keyword>
<accession>A0A838BE77</accession>
<dbReference type="RefSeq" id="WP_181061540.1">
    <property type="nucleotide sequence ID" value="NZ_JACDTY010000025.1"/>
</dbReference>
<name>A0A838BE77_9HYPH</name>
<organism evidence="1 2">
    <name type="scientific">Mesorhizobium neociceri</name>
    <dbReference type="NCBI Taxonomy" id="1307853"/>
    <lineage>
        <taxon>Bacteria</taxon>
        <taxon>Pseudomonadati</taxon>
        <taxon>Pseudomonadota</taxon>
        <taxon>Alphaproteobacteria</taxon>
        <taxon>Hyphomicrobiales</taxon>
        <taxon>Phyllobacteriaceae</taxon>
        <taxon>Mesorhizobium</taxon>
    </lineage>
</organism>
<comment type="caution">
    <text evidence="1">The sequence shown here is derived from an EMBL/GenBank/DDBJ whole genome shotgun (WGS) entry which is preliminary data.</text>
</comment>
<evidence type="ECO:0000313" key="1">
    <source>
        <dbReference type="EMBL" id="MBA1144602.1"/>
    </source>
</evidence>
<dbReference type="AlphaFoldDB" id="A0A838BE77"/>